<dbReference type="Proteomes" id="UP001608902">
    <property type="component" value="Unassembled WGS sequence"/>
</dbReference>
<dbReference type="AlphaFoldDB" id="A0ABD6E9F9"/>
<proteinExistence type="predicted"/>
<sequence length="184" mass="21543">MSIDVLKKTISLIESEDGIDAGDVKRQRKKHLSLMSRERQRLKATVENADFNEESGEIVFPKRNVKRRRTTLFPVEQCSQDESLIEQYRKLKKKDIRKRTINYMKYTEKRKLEPSKCDRLLSLIAEPEIARRQFLKELSEQNSGLREPNPFKKKVESGSVFSEEDFANVGVGRLRAPSRKMQQL</sequence>
<protein>
    <recommendedName>
        <fullName evidence="3">Ribosome biogenesis protein NOP53</fullName>
    </recommendedName>
</protein>
<organism evidence="1 2">
    <name type="scientific">Gnathostoma spinigerum</name>
    <dbReference type="NCBI Taxonomy" id="75299"/>
    <lineage>
        <taxon>Eukaryota</taxon>
        <taxon>Metazoa</taxon>
        <taxon>Ecdysozoa</taxon>
        <taxon>Nematoda</taxon>
        <taxon>Chromadorea</taxon>
        <taxon>Rhabditida</taxon>
        <taxon>Spirurina</taxon>
        <taxon>Gnathostomatomorpha</taxon>
        <taxon>Gnathostomatoidea</taxon>
        <taxon>Gnathostomatidae</taxon>
        <taxon>Gnathostoma</taxon>
    </lineage>
</organism>
<gene>
    <name evidence="1" type="ORF">AB6A40_003397</name>
</gene>
<evidence type="ECO:0008006" key="3">
    <source>
        <dbReference type="Google" id="ProtNLM"/>
    </source>
</evidence>
<dbReference type="EMBL" id="JBGFUD010001732">
    <property type="protein sequence ID" value="MFH4976688.1"/>
    <property type="molecule type" value="Genomic_DNA"/>
</dbReference>
<accession>A0ABD6E9F9</accession>
<name>A0ABD6E9F9_9BILA</name>
<evidence type="ECO:0000313" key="2">
    <source>
        <dbReference type="Proteomes" id="UP001608902"/>
    </source>
</evidence>
<comment type="caution">
    <text evidence="1">The sequence shown here is derived from an EMBL/GenBank/DDBJ whole genome shotgun (WGS) entry which is preliminary data.</text>
</comment>
<reference evidence="1 2" key="1">
    <citation type="submission" date="2024-08" db="EMBL/GenBank/DDBJ databases">
        <title>Gnathostoma spinigerum genome.</title>
        <authorList>
            <person name="Gonzalez-Bertolin B."/>
            <person name="Monzon S."/>
            <person name="Zaballos A."/>
            <person name="Jimenez P."/>
            <person name="Dekumyoy P."/>
            <person name="Varona S."/>
            <person name="Cuesta I."/>
            <person name="Sumanam S."/>
            <person name="Adisakwattana P."/>
            <person name="Gasser R.B."/>
            <person name="Hernandez-Gonzalez A."/>
            <person name="Young N.D."/>
            <person name="Perteguer M.J."/>
        </authorList>
    </citation>
    <scope>NUCLEOTIDE SEQUENCE [LARGE SCALE GENOMIC DNA]</scope>
    <source>
        <strain evidence="1">AL3</strain>
        <tissue evidence="1">Liver</tissue>
    </source>
</reference>
<evidence type="ECO:0000313" key="1">
    <source>
        <dbReference type="EMBL" id="MFH4976688.1"/>
    </source>
</evidence>
<keyword evidence="2" id="KW-1185">Reference proteome</keyword>